<feature type="signal peptide" evidence="9">
    <location>
        <begin position="1"/>
        <end position="28"/>
    </location>
</feature>
<organism evidence="11 12">
    <name type="scientific">Jiangella asiatica</name>
    <dbReference type="NCBI Taxonomy" id="2530372"/>
    <lineage>
        <taxon>Bacteria</taxon>
        <taxon>Bacillati</taxon>
        <taxon>Actinomycetota</taxon>
        <taxon>Actinomycetes</taxon>
        <taxon>Jiangellales</taxon>
        <taxon>Jiangellaceae</taxon>
        <taxon>Jiangella</taxon>
    </lineage>
</organism>
<proteinExistence type="inferred from homology"/>
<evidence type="ECO:0000256" key="7">
    <source>
        <dbReference type="ARBA" id="ARBA00030238"/>
    </source>
</evidence>
<comment type="catalytic activity">
    <reaction evidence="1">
        <text>Endohydrolysis of (1-&gt;4)-alpha-D-glucosidic linkages in polysaccharides containing three or more (1-&gt;4)-alpha-linked D-glucose units.</text>
        <dbReference type="EC" id="3.2.1.1"/>
    </reaction>
</comment>
<dbReference type="GO" id="GO:0006508">
    <property type="term" value="P:proteolysis"/>
    <property type="evidence" value="ECO:0007669"/>
    <property type="project" value="UniProtKB-KW"/>
</dbReference>
<keyword evidence="6 8" id="KW-0720">Serine protease</keyword>
<dbReference type="InterPro" id="IPR036852">
    <property type="entry name" value="Peptidase_S8/S53_dom_sf"/>
</dbReference>
<keyword evidence="9" id="KW-0732">Signal</keyword>
<keyword evidence="5 8" id="KW-0378">Hydrolase</keyword>
<dbReference type="SUPFAM" id="SSF52743">
    <property type="entry name" value="Subtilisin-like"/>
    <property type="match status" value="1"/>
</dbReference>
<evidence type="ECO:0000256" key="9">
    <source>
        <dbReference type="SAM" id="SignalP"/>
    </source>
</evidence>
<dbReference type="Gene3D" id="2.60.40.10">
    <property type="entry name" value="Immunoglobulins"/>
    <property type="match status" value="1"/>
</dbReference>
<dbReference type="Pfam" id="PF13620">
    <property type="entry name" value="CarboxypepD_reg"/>
    <property type="match status" value="2"/>
</dbReference>
<dbReference type="GO" id="GO:0004252">
    <property type="term" value="F:serine-type endopeptidase activity"/>
    <property type="evidence" value="ECO:0007669"/>
    <property type="project" value="UniProtKB-UniRule"/>
</dbReference>
<dbReference type="RefSeq" id="WP_131899024.1">
    <property type="nucleotide sequence ID" value="NZ_SMKZ01000041.1"/>
</dbReference>
<feature type="domain" description="Peptidase S8/S53" evidence="10">
    <location>
        <begin position="192"/>
        <end position="484"/>
    </location>
</feature>
<dbReference type="AlphaFoldDB" id="A0A4R5CMA7"/>
<accession>A0A4R5CMA7</accession>
<evidence type="ECO:0000259" key="10">
    <source>
        <dbReference type="Pfam" id="PF00082"/>
    </source>
</evidence>
<evidence type="ECO:0000256" key="5">
    <source>
        <dbReference type="ARBA" id="ARBA00022801"/>
    </source>
</evidence>
<evidence type="ECO:0000256" key="8">
    <source>
        <dbReference type="PROSITE-ProRule" id="PRU01240"/>
    </source>
</evidence>
<dbReference type="EC" id="3.2.1.1" evidence="3"/>
<dbReference type="GO" id="GO:0005975">
    <property type="term" value="P:carbohydrate metabolic process"/>
    <property type="evidence" value="ECO:0007669"/>
    <property type="project" value="UniProtKB-ARBA"/>
</dbReference>
<dbReference type="InParanoid" id="A0A4R5CMA7"/>
<dbReference type="PROSITE" id="PS00138">
    <property type="entry name" value="SUBTILASE_SER"/>
    <property type="match status" value="1"/>
</dbReference>
<dbReference type="InterPro" id="IPR008969">
    <property type="entry name" value="CarboxyPept-like_regulatory"/>
</dbReference>
<comment type="similarity">
    <text evidence="2 8">Belongs to the peptidase S8 family.</text>
</comment>
<evidence type="ECO:0000256" key="4">
    <source>
        <dbReference type="ARBA" id="ARBA00022670"/>
    </source>
</evidence>
<dbReference type="Gene3D" id="3.40.50.200">
    <property type="entry name" value="Peptidase S8/S53 domain"/>
    <property type="match status" value="1"/>
</dbReference>
<dbReference type="InterPro" id="IPR013783">
    <property type="entry name" value="Ig-like_fold"/>
</dbReference>
<dbReference type="SUPFAM" id="SSF49452">
    <property type="entry name" value="Starch-binding domain-like"/>
    <property type="match status" value="1"/>
</dbReference>
<dbReference type="InterPro" id="IPR023828">
    <property type="entry name" value="Peptidase_S8_Ser-AS"/>
</dbReference>
<keyword evidence="4 8" id="KW-0645">Protease</keyword>
<dbReference type="PANTHER" id="PTHR43806">
    <property type="entry name" value="PEPTIDASE S8"/>
    <property type="match status" value="1"/>
</dbReference>
<evidence type="ECO:0000256" key="3">
    <source>
        <dbReference type="ARBA" id="ARBA00012595"/>
    </source>
</evidence>
<reference evidence="11 12" key="1">
    <citation type="submission" date="2019-03" db="EMBL/GenBank/DDBJ databases">
        <title>Draft genome sequences of novel Actinobacteria.</title>
        <authorList>
            <person name="Sahin N."/>
            <person name="Ay H."/>
            <person name="Saygin H."/>
        </authorList>
    </citation>
    <scope>NUCLEOTIDE SEQUENCE [LARGE SCALE GENOMIC DNA]</scope>
    <source>
        <strain evidence="11 12">5K138</strain>
    </source>
</reference>
<dbReference type="EMBL" id="SMKZ01000041">
    <property type="protein sequence ID" value="TDE01492.1"/>
    <property type="molecule type" value="Genomic_DNA"/>
</dbReference>
<evidence type="ECO:0000313" key="12">
    <source>
        <dbReference type="Proteomes" id="UP000294739"/>
    </source>
</evidence>
<dbReference type="PANTHER" id="PTHR43806:SF11">
    <property type="entry name" value="CEREVISIN-RELATED"/>
    <property type="match status" value="1"/>
</dbReference>
<feature type="active site" description="Charge relay system" evidence="8">
    <location>
        <position position="249"/>
    </location>
</feature>
<dbReference type="PRINTS" id="PR00723">
    <property type="entry name" value="SUBTILISIN"/>
</dbReference>
<dbReference type="PROSITE" id="PS51892">
    <property type="entry name" value="SUBTILASE"/>
    <property type="match status" value="1"/>
</dbReference>
<feature type="active site" description="Charge relay system" evidence="8">
    <location>
        <position position="433"/>
    </location>
</feature>
<gene>
    <name evidence="11" type="ORF">E1269_23215</name>
</gene>
<dbReference type="Pfam" id="PF00082">
    <property type="entry name" value="Peptidase_S8"/>
    <property type="match status" value="1"/>
</dbReference>
<dbReference type="InterPro" id="IPR000209">
    <property type="entry name" value="Peptidase_S8/S53_dom"/>
</dbReference>
<comment type="caution">
    <text evidence="11">The sequence shown here is derived from an EMBL/GenBank/DDBJ whole genome shotgun (WGS) entry which is preliminary data.</text>
</comment>
<evidence type="ECO:0000256" key="1">
    <source>
        <dbReference type="ARBA" id="ARBA00000548"/>
    </source>
</evidence>
<dbReference type="InterPro" id="IPR050131">
    <property type="entry name" value="Peptidase_S8_subtilisin-like"/>
</dbReference>
<keyword evidence="12" id="KW-1185">Reference proteome</keyword>
<dbReference type="Gene3D" id="2.60.40.1120">
    <property type="entry name" value="Carboxypeptidase-like, regulatory domain"/>
    <property type="match status" value="2"/>
</dbReference>
<feature type="chain" id="PRO_5039189895" description="alpha-amylase" evidence="9">
    <location>
        <begin position="29"/>
        <end position="1074"/>
    </location>
</feature>
<evidence type="ECO:0000256" key="2">
    <source>
        <dbReference type="ARBA" id="ARBA00011073"/>
    </source>
</evidence>
<protein>
    <recommendedName>
        <fullName evidence="3">alpha-amylase</fullName>
        <ecNumber evidence="3">3.2.1.1</ecNumber>
    </recommendedName>
    <alternativeName>
        <fullName evidence="7">1,4-alpha-D-glucan glucanohydrolase</fullName>
    </alternativeName>
</protein>
<evidence type="ECO:0000256" key="6">
    <source>
        <dbReference type="ARBA" id="ARBA00022825"/>
    </source>
</evidence>
<name>A0A4R5CMA7_9ACTN</name>
<dbReference type="OrthoDB" id="9813435at2"/>
<dbReference type="GO" id="GO:0004556">
    <property type="term" value="F:alpha-amylase activity"/>
    <property type="evidence" value="ECO:0007669"/>
    <property type="project" value="UniProtKB-EC"/>
</dbReference>
<dbReference type="Proteomes" id="UP000294739">
    <property type="component" value="Unassembled WGS sequence"/>
</dbReference>
<sequence length="1074" mass="110034">MRRRMPVLVAALGLLAWPLGPASTSAGASGAADDGVPAPVAAELTAAAADGDAVEAVLIMQPAVTPPSVPGAADREAVIGELKAASETARATVAAALRARDSRLVGARLGPALWINNSVLVSLPGAAAESGLAALAELPGVARIVPNFTLTAPEAEAAADPATPAAAADGEVTWGIERIGADRAWAELGVDGGGVRIATLDTGVDISHPDLAGKMITTDPDDASHPGGWMEFGSDGGLVSSTPHDSAVHGTHVAGTIHGGATSGVAVGVAPGAQMMHGLVLPGGEGTFMQVVAGMQWAIDPVDVNGDPAGEPADVVNMSLGVNQYVQEMIEPTRAIIAAGAFPAFAIGNRQFGSCGVGSGSPGNVFEAVGVGNTTVDDDVNDGSCGNVVSAGDWADPPAEWPDSYVVPDVSAPGTDVWSAAPGGGYQYLTGTSMAAPHVAGTVALMAEAAQGVDVEAARQALIDTSFFDDRHGSERPNPRFGWGRIDAYEATLTVALDSGVAGTVTNAATGEPLAGAQVLEPVSGRARTTGTDGGWRLPLVPGTYRLEVSRFGYASTTAEVTVAAGEVGTVDLALDQAPSGTIAGTITYQGSGHGVPGATARLAGVPIEPASTTGADGRYEIPAVPAGSYRLEVTTDLAPEPLAVDVTVTADTVTTTDVEVPAPGGEPAPRYVTWDLRVDHEEVLAGEPVTVSVAVTNVGAASGGEPVELRVGWRVEASTDVELAPGETRTVSWPVTRSELGGYDLFVGSLTGRFRVRAPRVELSATTVSGAGSAAGPLAGATVELLAGDELVDVGSTDAAGTLTFETTAPDAEYTVVVRRPATADHPYEYLLLEPVRVATDTTLAVRPDAAADAVLDLTLDRVGDWHQAATYLRHELTGTLGFAVAPGTVVATAGGYDLRHVHAVTGFERDWWSVSAVEALDLTEPRRHAHEYGGPAEAVLDVVQDERTQWTATWAVTDAHGHPFALMAETELRPWDGLPDAVVLDQLPDLVAGEAPYEADAVLRVNAPLGEQIFGTGLDWDEATVSLDVDAMTADVRHGRYEVSLDVDTGGYRPGDLTADESVRVRPLPNRP</sequence>
<dbReference type="SUPFAM" id="SSF49464">
    <property type="entry name" value="Carboxypeptidase regulatory domain-like"/>
    <property type="match status" value="1"/>
</dbReference>
<dbReference type="GO" id="GO:0030246">
    <property type="term" value="F:carbohydrate binding"/>
    <property type="evidence" value="ECO:0007669"/>
    <property type="project" value="InterPro"/>
</dbReference>
<dbReference type="InterPro" id="IPR013784">
    <property type="entry name" value="Carb-bd-like_fold"/>
</dbReference>
<feature type="active site" description="Charge relay system" evidence="8">
    <location>
        <position position="201"/>
    </location>
</feature>
<evidence type="ECO:0000313" key="11">
    <source>
        <dbReference type="EMBL" id="TDE01492.1"/>
    </source>
</evidence>
<dbReference type="InterPro" id="IPR015500">
    <property type="entry name" value="Peptidase_S8_subtilisin-rel"/>
</dbReference>